<dbReference type="Proteomes" id="UP000887566">
    <property type="component" value="Unplaced"/>
</dbReference>
<dbReference type="FunFam" id="1.10.240.10:FF:000007">
    <property type="entry name" value="Tryptophan--tRNA ligase"/>
    <property type="match status" value="1"/>
</dbReference>
<evidence type="ECO:0000256" key="6">
    <source>
        <dbReference type="ARBA" id="ARBA00022917"/>
    </source>
</evidence>
<protein>
    <recommendedName>
        <fullName evidence="2">tryptophan--tRNA ligase</fullName>
        <ecNumber evidence="2">6.1.1.2</ecNumber>
    </recommendedName>
    <alternativeName>
        <fullName evidence="8">Tryptophanyl-tRNA synthetase</fullName>
    </alternativeName>
</protein>
<evidence type="ECO:0000313" key="10">
    <source>
        <dbReference type="Proteomes" id="UP000887566"/>
    </source>
</evidence>
<dbReference type="GO" id="GO:0006436">
    <property type="term" value="P:tryptophanyl-tRNA aminoacylation"/>
    <property type="evidence" value="ECO:0007669"/>
    <property type="project" value="TreeGrafter"/>
</dbReference>
<dbReference type="GO" id="GO:0004830">
    <property type="term" value="F:tryptophan-tRNA ligase activity"/>
    <property type="evidence" value="ECO:0007669"/>
    <property type="project" value="UniProtKB-EC"/>
</dbReference>
<dbReference type="PANTHER" id="PTHR10055">
    <property type="entry name" value="TRYPTOPHANYL-TRNA SYNTHETASE"/>
    <property type="match status" value="1"/>
</dbReference>
<evidence type="ECO:0000256" key="1">
    <source>
        <dbReference type="ARBA" id="ARBA00005594"/>
    </source>
</evidence>
<name>A0A914XN85_9BILA</name>
<evidence type="ECO:0000256" key="4">
    <source>
        <dbReference type="ARBA" id="ARBA00022741"/>
    </source>
</evidence>
<dbReference type="PANTHER" id="PTHR10055:SF1">
    <property type="entry name" value="TRYPTOPHAN--TRNA LIGASE, CYTOPLASMIC"/>
    <property type="match status" value="1"/>
</dbReference>
<keyword evidence="4" id="KW-0547">Nucleotide-binding</keyword>
<dbReference type="EC" id="6.1.1.2" evidence="2"/>
<dbReference type="SUPFAM" id="SSF52374">
    <property type="entry name" value="Nucleotidylyl transferase"/>
    <property type="match status" value="1"/>
</dbReference>
<dbReference type="GO" id="GO:0005524">
    <property type="term" value="F:ATP binding"/>
    <property type="evidence" value="ECO:0007669"/>
    <property type="project" value="UniProtKB-KW"/>
</dbReference>
<evidence type="ECO:0000256" key="7">
    <source>
        <dbReference type="ARBA" id="ARBA00023146"/>
    </source>
</evidence>
<dbReference type="Gene3D" id="1.10.240.10">
    <property type="entry name" value="Tyrosyl-Transfer RNA Synthetase"/>
    <property type="match status" value="1"/>
</dbReference>
<proteinExistence type="inferred from homology"/>
<keyword evidence="3" id="KW-0436">Ligase</keyword>
<dbReference type="AlphaFoldDB" id="A0A914XN85"/>
<keyword evidence="10" id="KW-1185">Reference proteome</keyword>
<organism evidence="10 11">
    <name type="scientific">Plectus sambesii</name>
    <dbReference type="NCBI Taxonomy" id="2011161"/>
    <lineage>
        <taxon>Eukaryota</taxon>
        <taxon>Metazoa</taxon>
        <taxon>Ecdysozoa</taxon>
        <taxon>Nematoda</taxon>
        <taxon>Chromadorea</taxon>
        <taxon>Plectida</taxon>
        <taxon>Plectina</taxon>
        <taxon>Plectoidea</taxon>
        <taxon>Plectidae</taxon>
        <taxon>Plectus</taxon>
    </lineage>
</organism>
<evidence type="ECO:0000256" key="3">
    <source>
        <dbReference type="ARBA" id="ARBA00022598"/>
    </source>
</evidence>
<evidence type="ECO:0000256" key="5">
    <source>
        <dbReference type="ARBA" id="ARBA00022840"/>
    </source>
</evidence>
<comment type="catalytic activity">
    <reaction evidence="9">
        <text>tRNA(Trp) + L-tryptophan + ATP = L-tryptophyl-tRNA(Trp) + AMP + diphosphate + H(+)</text>
        <dbReference type="Rhea" id="RHEA:24080"/>
        <dbReference type="Rhea" id="RHEA-COMP:9671"/>
        <dbReference type="Rhea" id="RHEA-COMP:9705"/>
        <dbReference type="ChEBI" id="CHEBI:15378"/>
        <dbReference type="ChEBI" id="CHEBI:30616"/>
        <dbReference type="ChEBI" id="CHEBI:33019"/>
        <dbReference type="ChEBI" id="CHEBI:57912"/>
        <dbReference type="ChEBI" id="CHEBI:78442"/>
        <dbReference type="ChEBI" id="CHEBI:78535"/>
        <dbReference type="ChEBI" id="CHEBI:456215"/>
        <dbReference type="EC" id="6.1.1.2"/>
    </reaction>
</comment>
<dbReference type="WBParaSite" id="PSAMB.scaffold9133size5316.g32154.t1">
    <property type="protein sequence ID" value="PSAMB.scaffold9133size5316.g32154.t1"/>
    <property type="gene ID" value="PSAMB.scaffold9133size5316.g32154"/>
</dbReference>
<evidence type="ECO:0000256" key="2">
    <source>
        <dbReference type="ARBA" id="ARBA00013161"/>
    </source>
</evidence>
<keyword evidence="5" id="KW-0067">ATP-binding</keyword>
<dbReference type="GO" id="GO:0005737">
    <property type="term" value="C:cytoplasm"/>
    <property type="evidence" value="ECO:0007669"/>
    <property type="project" value="TreeGrafter"/>
</dbReference>
<evidence type="ECO:0000256" key="8">
    <source>
        <dbReference type="ARBA" id="ARBA00030268"/>
    </source>
</evidence>
<evidence type="ECO:0000256" key="9">
    <source>
        <dbReference type="ARBA" id="ARBA00049929"/>
    </source>
</evidence>
<keyword evidence="7" id="KW-0030">Aminoacyl-tRNA synthetase</keyword>
<keyword evidence="6" id="KW-0648">Protein biosynthesis</keyword>
<accession>A0A914XN85</accession>
<comment type="similarity">
    <text evidence="1">Belongs to the class-I aminoacyl-tRNA synthetase family.</text>
</comment>
<evidence type="ECO:0000313" key="11">
    <source>
        <dbReference type="WBParaSite" id="PSAMB.scaffold9133size5316.g32154.t1"/>
    </source>
</evidence>
<reference evidence="11" key="1">
    <citation type="submission" date="2022-11" db="UniProtKB">
        <authorList>
            <consortium name="WormBaseParasite"/>
        </authorList>
    </citation>
    <scope>IDENTIFICATION</scope>
</reference>
<sequence length="103" mass="11973">PLLQINKYAFSGGRDTIEDHRKHGGNCEVDTSFQFLKYFLEDDAKLEEIRQKYTSGEMLTGELKQQAIAVIQTIVKELQERRKSITDDTVRQFTAPRKLAFDY</sequence>